<evidence type="ECO:0000256" key="2">
    <source>
        <dbReference type="ARBA" id="ARBA00023242"/>
    </source>
</evidence>
<dbReference type="CDD" id="cd00167">
    <property type="entry name" value="SANT"/>
    <property type="match status" value="2"/>
</dbReference>
<feature type="domain" description="Myb-like" evidence="3">
    <location>
        <begin position="7"/>
        <end position="59"/>
    </location>
</feature>
<evidence type="ECO:0000259" key="3">
    <source>
        <dbReference type="PROSITE" id="PS50090"/>
    </source>
</evidence>
<dbReference type="PANTHER" id="PTHR47996">
    <property type="entry name" value="TRANSCRIPTION FACTOR DUO1"/>
    <property type="match status" value="1"/>
</dbReference>
<evidence type="ECO:0000313" key="6">
    <source>
        <dbReference type="RefSeq" id="XP_015877753.4"/>
    </source>
</evidence>
<accession>A0A6P3ZW28</accession>
<dbReference type="PROSITE" id="PS50090">
    <property type="entry name" value="MYB_LIKE"/>
    <property type="match status" value="2"/>
</dbReference>
<comment type="subcellular location">
    <subcellularLocation>
        <location evidence="1">Nucleus</location>
    </subcellularLocation>
</comment>
<feature type="domain" description="HTH myb-type" evidence="4">
    <location>
        <begin position="60"/>
        <end position="115"/>
    </location>
</feature>
<dbReference type="RefSeq" id="XP_015877753.4">
    <property type="nucleotide sequence ID" value="XM_016022267.4"/>
</dbReference>
<gene>
    <name evidence="6" type="primary">LOC107414169</name>
</gene>
<keyword evidence="2" id="KW-0539">Nucleus</keyword>
<dbReference type="PROSITE" id="PS51294">
    <property type="entry name" value="HTH_MYB"/>
    <property type="match status" value="2"/>
</dbReference>
<dbReference type="GeneID" id="107414169"/>
<dbReference type="Pfam" id="PF00249">
    <property type="entry name" value="Myb_DNA-binding"/>
    <property type="match status" value="2"/>
</dbReference>
<evidence type="ECO:0000313" key="5">
    <source>
        <dbReference type="Proteomes" id="UP001652623"/>
    </source>
</evidence>
<dbReference type="InterPro" id="IPR017930">
    <property type="entry name" value="Myb_dom"/>
</dbReference>
<name>A0A6P3ZW28_ZIZJJ</name>
<sequence length="309" mass="34978">MERQSDGTYIKKGPWTAEEDEVLINHVNRNGPRDWSSIRSKGLLPRTGKSCRLRWVNKLRPNLKTGCKFSVEEERVVIELQAEFGNKWAKIATYLPGRTDNDVKNFWSTRRKRLERILHKPSPLKSQTTKGKNVVVHQLPKVPSCSSTIMEATPCHSFQPNYAYLDSEELRMVPLPDLEKPNLINLETDLHILEGTPIQRVASIDSSPYCPLSQPSQSQLDSSVLPQNQEINLEPTGSNLFDMFEQQEAPPESESGQEFFNRLPSLGFMGKTPTGLVESTSTETLNNFFEDFPPEMIDYLEALPSSSGL</sequence>
<evidence type="ECO:0000259" key="4">
    <source>
        <dbReference type="PROSITE" id="PS51294"/>
    </source>
</evidence>
<feature type="domain" description="Myb-like" evidence="3">
    <location>
        <begin position="68"/>
        <end position="111"/>
    </location>
</feature>
<dbReference type="InterPro" id="IPR009057">
    <property type="entry name" value="Homeodomain-like_sf"/>
</dbReference>
<dbReference type="SUPFAM" id="SSF46689">
    <property type="entry name" value="Homeodomain-like"/>
    <property type="match status" value="1"/>
</dbReference>
<proteinExistence type="predicted"/>
<dbReference type="InterPro" id="IPR053106">
    <property type="entry name" value="Plant_Male-Germline_Reg_TFs"/>
</dbReference>
<dbReference type="InterPro" id="IPR001005">
    <property type="entry name" value="SANT/Myb"/>
</dbReference>
<evidence type="ECO:0000256" key="1">
    <source>
        <dbReference type="ARBA" id="ARBA00004123"/>
    </source>
</evidence>
<organism evidence="5 6">
    <name type="scientific">Ziziphus jujuba</name>
    <name type="common">Chinese jujube</name>
    <name type="synonym">Ziziphus sativa</name>
    <dbReference type="NCBI Taxonomy" id="326968"/>
    <lineage>
        <taxon>Eukaryota</taxon>
        <taxon>Viridiplantae</taxon>
        <taxon>Streptophyta</taxon>
        <taxon>Embryophyta</taxon>
        <taxon>Tracheophyta</taxon>
        <taxon>Spermatophyta</taxon>
        <taxon>Magnoliopsida</taxon>
        <taxon>eudicotyledons</taxon>
        <taxon>Gunneridae</taxon>
        <taxon>Pentapetalae</taxon>
        <taxon>rosids</taxon>
        <taxon>fabids</taxon>
        <taxon>Rosales</taxon>
        <taxon>Rhamnaceae</taxon>
        <taxon>Paliureae</taxon>
        <taxon>Ziziphus</taxon>
    </lineage>
</organism>
<feature type="domain" description="HTH myb-type" evidence="4">
    <location>
        <begin position="10"/>
        <end position="55"/>
    </location>
</feature>
<dbReference type="Gene3D" id="1.10.10.60">
    <property type="entry name" value="Homeodomain-like"/>
    <property type="match status" value="2"/>
</dbReference>
<dbReference type="SMART" id="SM00717">
    <property type="entry name" value="SANT"/>
    <property type="match status" value="2"/>
</dbReference>
<keyword evidence="5" id="KW-1185">Reference proteome</keyword>
<dbReference type="Proteomes" id="UP001652623">
    <property type="component" value="Chromosome 8"/>
</dbReference>
<dbReference type="PANTHER" id="PTHR47996:SF1">
    <property type="entry name" value="MYB TRANSCRIPTION FACTOR"/>
    <property type="match status" value="1"/>
</dbReference>
<protein>
    <submittedName>
        <fullName evidence="6">Transcription factor DUO1</fullName>
    </submittedName>
</protein>
<reference evidence="6" key="1">
    <citation type="submission" date="2025-08" db="UniProtKB">
        <authorList>
            <consortium name="RefSeq"/>
        </authorList>
    </citation>
    <scope>IDENTIFICATION</scope>
    <source>
        <tissue evidence="6">Seedling</tissue>
    </source>
</reference>